<dbReference type="GO" id="GO:0008528">
    <property type="term" value="F:G protein-coupled peptide receptor activity"/>
    <property type="evidence" value="ECO:0007669"/>
    <property type="project" value="TreeGrafter"/>
</dbReference>
<dbReference type="SMART" id="SM00008">
    <property type="entry name" value="HormR"/>
    <property type="match status" value="1"/>
</dbReference>
<dbReference type="PROSITE" id="PS50261">
    <property type="entry name" value="G_PROTEIN_RECEP_F2_4"/>
    <property type="match status" value="1"/>
</dbReference>
<dbReference type="InterPro" id="IPR001879">
    <property type="entry name" value="GPCR_2_extracellular_dom"/>
</dbReference>
<dbReference type="PROSITE" id="PS50227">
    <property type="entry name" value="G_PROTEIN_RECEP_F2_3"/>
    <property type="match status" value="1"/>
</dbReference>
<feature type="transmembrane region" description="Helical" evidence="11">
    <location>
        <begin position="150"/>
        <end position="176"/>
    </location>
</feature>
<evidence type="ECO:0000256" key="10">
    <source>
        <dbReference type="ARBA" id="ARBA00023224"/>
    </source>
</evidence>
<dbReference type="Gene3D" id="1.20.1070.10">
    <property type="entry name" value="Rhodopsin 7-helix transmembrane proteins"/>
    <property type="match status" value="1"/>
</dbReference>
<dbReference type="InterPro" id="IPR017983">
    <property type="entry name" value="GPCR_2_secretin-like_CS"/>
</dbReference>
<dbReference type="GO" id="GO:0007166">
    <property type="term" value="P:cell surface receptor signaling pathway"/>
    <property type="evidence" value="ECO:0007669"/>
    <property type="project" value="InterPro"/>
</dbReference>
<dbReference type="PROSITE" id="PS00649">
    <property type="entry name" value="G_PROTEIN_RECEP_F2_1"/>
    <property type="match status" value="1"/>
</dbReference>
<feature type="transmembrane region" description="Helical" evidence="11">
    <location>
        <begin position="188"/>
        <end position="209"/>
    </location>
</feature>
<evidence type="ECO:0000256" key="3">
    <source>
        <dbReference type="ARBA" id="ARBA00022475"/>
    </source>
</evidence>
<evidence type="ECO:0000313" key="14">
    <source>
        <dbReference type="Proteomes" id="UP000515154"/>
    </source>
</evidence>
<sequence>MPAFVKYENASKFSEEMLYEDNWQTSIINNTAYQNITASDLYKLLQLPLEAHECMLEQLRLPKPPDPFCPELWDTLQCWAATPANTTIYQKCPESIGFTHSELLAHRTCSPNGTWLHGDWSNYSACLKHVWTGKEPPEIHTSFDIQRALILAYIYFIMSNISLILLLITMFIFCYFRSLHCSRISIHKNLVSSFILRFIIFVIISEPYIMRQNTSYRNVDWLCKSMTIILQYSALANIFWMFVEGLFLHNRIVVSVFNTTAPFKLFYFIGWGIPVVITASWSVIMHYYYKEKCWEKYTTLPFIFIIYVPIIVVLLTNLIFLINIIFVLVTKLRAHNTMESAQIRKAIRATIVLFPLLGITNLLFFAEPGIEGTWKSVYHIANAVLQSSQGIFVALLYCFFNGEVQSVITKKWRRFMISRSMKHSMRRRSSRTSSLFLSQSDVVAMMSIRSRIRNQKQFKKQSSRLHVYSSGSASLAEQSNGKTTISSLPNCKEGDELQDRTNQFL</sequence>
<accession>A0A7E6ETL5</accession>
<feature type="transmembrane region" description="Helical" evidence="11">
    <location>
        <begin position="350"/>
        <end position="370"/>
    </location>
</feature>
<dbReference type="KEGG" id="osn:115218117"/>
<feature type="transmembrane region" description="Helical" evidence="11">
    <location>
        <begin position="301"/>
        <end position="329"/>
    </location>
</feature>
<evidence type="ECO:0000259" key="13">
    <source>
        <dbReference type="PROSITE" id="PS50261"/>
    </source>
</evidence>
<evidence type="ECO:0000256" key="4">
    <source>
        <dbReference type="ARBA" id="ARBA00022692"/>
    </source>
</evidence>
<dbReference type="PRINTS" id="PR00249">
    <property type="entry name" value="GPCRSECRETIN"/>
</dbReference>
<dbReference type="InterPro" id="IPR036445">
    <property type="entry name" value="GPCR_2_extracell_dom_sf"/>
</dbReference>
<keyword evidence="14" id="KW-1185">Reference proteome</keyword>
<name>A0A7E6ETL5_9MOLL</name>
<dbReference type="GO" id="GO:0007188">
    <property type="term" value="P:adenylate cyclase-modulating G protein-coupled receptor signaling pathway"/>
    <property type="evidence" value="ECO:0007669"/>
    <property type="project" value="TreeGrafter"/>
</dbReference>
<reference evidence="15" key="1">
    <citation type="submission" date="2025-08" db="UniProtKB">
        <authorList>
            <consortium name="RefSeq"/>
        </authorList>
    </citation>
    <scope>IDENTIFICATION</scope>
</reference>
<dbReference type="InterPro" id="IPR017981">
    <property type="entry name" value="GPCR_2-like_7TM"/>
</dbReference>
<evidence type="ECO:0000256" key="6">
    <source>
        <dbReference type="ARBA" id="ARBA00023040"/>
    </source>
</evidence>
<evidence type="ECO:0000256" key="5">
    <source>
        <dbReference type="ARBA" id="ARBA00022989"/>
    </source>
</evidence>
<comment type="subcellular location">
    <subcellularLocation>
        <location evidence="1">Cell membrane</location>
        <topology evidence="1">Multi-pass membrane protein</topology>
    </subcellularLocation>
</comment>
<dbReference type="Proteomes" id="UP000515154">
    <property type="component" value="Linkage group LG1"/>
</dbReference>
<keyword evidence="8" id="KW-0675">Receptor</keyword>
<evidence type="ECO:0000256" key="9">
    <source>
        <dbReference type="ARBA" id="ARBA00023180"/>
    </source>
</evidence>
<keyword evidence="7 11" id="KW-0472">Membrane</keyword>
<evidence type="ECO:0000313" key="15">
    <source>
        <dbReference type="RefSeq" id="XP_036359011.1"/>
    </source>
</evidence>
<feature type="transmembrane region" description="Helical" evidence="11">
    <location>
        <begin position="390"/>
        <end position="408"/>
    </location>
</feature>
<evidence type="ECO:0000256" key="8">
    <source>
        <dbReference type="ARBA" id="ARBA00023170"/>
    </source>
</evidence>
<protein>
    <submittedName>
        <fullName evidence="15">Corticotropin-releasing factor receptor 2-like isoform X1</fullName>
    </submittedName>
</protein>
<evidence type="ECO:0000256" key="7">
    <source>
        <dbReference type="ARBA" id="ARBA00023136"/>
    </source>
</evidence>
<feature type="domain" description="G-protein coupled receptors family 2 profile 1" evidence="12">
    <location>
        <begin position="53"/>
        <end position="130"/>
    </location>
</feature>
<dbReference type="RefSeq" id="XP_036359011.1">
    <property type="nucleotide sequence ID" value="XM_036503118.1"/>
</dbReference>
<dbReference type="PANTHER" id="PTHR45620">
    <property type="entry name" value="PDF RECEPTOR-LIKE PROTEIN-RELATED"/>
    <property type="match status" value="1"/>
</dbReference>
<evidence type="ECO:0000259" key="12">
    <source>
        <dbReference type="PROSITE" id="PS50227"/>
    </source>
</evidence>
<dbReference type="Pfam" id="PF00002">
    <property type="entry name" value="7tm_2"/>
    <property type="match status" value="1"/>
</dbReference>
<keyword evidence="4 11" id="KW-0812">Transmembrane</keyword>
<comment type="similarity">
    <text evidence="2">Belongs to the G-protein coupled receptor 2 family.</text>
</comment>
<evidence type="ECO:0000256" key="11">
    <source>
        <dbReference type="SAM" id="Phobius"/>
    </source>
</evidence>
<dbReference type="InterPro" id="IPR000832">
    <property type="entry name" value="GPCR_2_secretin-like"/>
</dbReference>
<evidence type="ECO:0000256" key="2">
    <source>
        <dbReference type="ARBA" id="ARBA00005314"/>
    </source>
</evidence>
<keyword evidence="5 11" id="KW-1133">Transmembrane helix</keyword>
<feature type="transmembrane region" description="Helical" evidence="11">
    <location>
        <begin position="265"/>
        <end position="289"/>
    </location>
</feature>
<evidence type="ECO:0000256" key="1">
    <source>
        <dbReference type="ARBA" id="ARBA00004651"/>
    </source>
</evidence>
<dbReference type="Gene3D" id="4.10.1240.10">
    <property type="entry name" value="GPCR, family 2, extracellular hormone receptor domain"/>
    <property type="match status" value="1"/>
</dbReference>
<gene>
    <name evidence="15" type="primary">LOC115218117</name>
</gene>
<dbReference type="CDD" id="cd15041">
    <property type="entry name" value="7tmB1_hormone_R"/>
    <property type="match status" value="1"/>
</dbReference>
<dbReference type="Pfam" id="PF02793">
    <property type="entry name" value="HRM"/>
    <property type="match status" value="1"/>
</dbReference>
<keyword evidence="3" id="KW-1003">Cell membrane</keyword>
<feature type="domain" description="G-protein coupled receptors family 2 profile 2" evidence="13">
    <location>
        <begin position="151"/>
        <end position="401"/>
    </location>
</feature>
<feature type="transmembrane region" description="Helical" evidence="11">
    <location>
        <begin position="229"/>
        <end position="253"/>
    </location>
</feature>
<organism evidence="14 15">
    <name type="scientific">Octopus sinensis</name>
    <name type="common">East Asian common octopus</name>
    <dbReference type="NCBI Taxonomy" id="2607531"/>
    <lineage>
        <taxon>Eukaryota</taxon>
        <taxon>Metazoa</taxon>
        <taxon>Spiralia</taxon>
        <taxon>Lophotrochozoa</taxon>
        <taxon>Mollusca</taxon>
        <taxon>Cephalopoda</taxon>
        <taxon>Coleoidea</taxon>
        <taxon>Octopodiformes</taxon>
        <taxon>Octopoda</taxon>
        <taxon>Incirrata</taxon>
        <taxon>Octopodidae</taxon>
        <taxon>Octopus</taxon>
    </lineage>
</organism>
<dbReference type="PANTHER" id="PTHR45620:SF40">
    <property type="entry name" value="CORTICOTROPIN-RELEASING FACTOR RECEPTOR 2-LIKE ISOFORM X1"/>
    <property type="match status" value="1"/>
</dbReference>
<dbReference type="GO" id="GO:0005886">
    <property type="term" value="C:plasma membrane"/>
    <property type="evidence" value="ECO:0007669"/>
    <property type="project" value="UniProtKB-SubCell"/>
</dbReference>
<proteinExistence type="inferred from homology"/>
<keyword evidence="6" id="KW-0297">G-protein coupled receptor</keyword>
<dbReference type="SUPFAM" id="SSF81321">
    <property type="entry name" value="Family A G protein-coupled receptor-like"/>
    <property type="match status" value="1"/>
</dbReference>
<keyword evidence="9" id="KW-0325">Glycoprotein</keyword>
<dbReference type="AlphaFoldDB" id="A0A7E6ETL5"/>
<keyword evidence="10" id="KW-0807">Transducer</keyword>
<dbReference type="SUPFAM" id="SSF111418">
    <property type="entry name" value="Hormone receptor domain"/>
    <property type="match status" value="1"/>
</dbReference>
<dbReference type="InterPro" id="IPR050332">
    <property type="entry name" value="GPCR_2"/>
</dbReference>